<reference evidence="1 2" key="1">
    <citation type="journal article" date="2015" name="Int. J. Syst. Evol. Microbiol.">
        <title>Roseomonas oryzae sp. nov., isolated from paddy rhizosphere soil.</title>
        <authorList>
            <person name="Ramaprasad E.V."/>
            <person name="Sasikala Ch."/>
            <person name="Ramana Ch.V."/>
        </authorList>
    </citation>
    <scope>NUCLEOTIDE SEQUENCE [LARGE SCALE GENOMIC DNA]</scope>
    <source>
        <strain evidence="1 2">KCTC 42542</strain>
    </source>
</reference>
<name>A0A5B2TJI0_9PROT</name>
<sequence length="115" mass="12227">MSKKSAAVRKPARVNLPKQALTRLAEVIGRGATPDRVAREVQAIVAAWRSDAGLDQGEVSDHLTECCESLAEGVEAARMQMDDVDSSDKAATAQGARSLAALEAAYRAMSEASRR</sequence>
<protein>
    <submittedName>
        <fullName evidence="1">Uncharacterized protein</fullName>
    </submittedName>
</protein>
<dbReference type="RefSeq" id="WP_149810596.1">
    <property type="nucleotide sequence ID" value="NZ_VUKA01000001.1"/>
</dbReference>
<organism evidence="1 2">
    <name type="scientific">Teichococcus oryzae</name>
    <dbReference type="NCBI Taxonomy" id="1608942"/>
    <lineage>
        <taxon>Bacteria</taxon>
        <taxon>Pseudomonadati</taxon>
        <taxon>Pseudomonadota</taxon>
        <taxon>Alphaproteobacteria</taxon>
        <taxon>Acetobacterales</taxon>
        <taxon>Roseomonadaceae</taxon>
        <taxon>Roseomonas</taxon>
    </lineage>
</organism>
<evidence type="ECO:0000313" key="2">
    <source>
        <dbReference type="Proteomes" id="UP000322110"/>
    </source>
</evidence>
<accession>A0A5B2TJI0</accession>
<dbReference type="AlphaFoldDB" id="A0A5B2TJI0"/>
<dbReference type="Proteomes" id="UP000322110">
    <property type="component" value="Unassembled WGS sequence"/>
</dbReference>
<evidence type="ECO:0000313" key="1">
    <source>
        <dbReference type="EMBL" id="KAA2214641.1"/>
    </source>
</evidence>
<dbReference type="EMBL" id="VUKA01000001">
    <property type="protein sequence ID" value="KAA2214641.1"/>
    <property type="molecule type" value="Genomic_DNA"/>
</dbReference>
<proteinExistence type="predicted"/>
<keyword evidence="2" id="KW-1185">Reference proteome</keyword>
<gene>
    <name evidence="1" type="ORF">F0Q34_02780</name>
</gene>
<comment type="caution">
    <text evidence="1">The sequence shown here is derived from an EMBL/GenBank/DDBJ whole genome shotgun (WGS) entry which is preliminary data.</text>
</comment>
<dbReference type="OrthoDB" id="7270686at2"/>